<sequence>MSYSIGVDIGGTKIAAVILDERGAIVHRSKVNSITNDKEVMFQQVVTCIHGMIEEAEIPLYKVGGMGVGVPGKVDREEGLAVYQNNLPWDNFPIVARLQEMFPISKISIENDVYMAAYAEWEQAMLQKESTFVYITISTGIACSIIHNGIFLRGKGFAGEMGMYPIRNIFGDDSSLEQVASGPAIERIARQMLGKQIQSTHDFFQVYQKGDLNAKRIMISIVDAIAQGMYIVISLLDPHLIVLGGGVINHNPILLDLVKSELRKRLIPEQEGAEERIQLSQLKDDSGVIGAGLIGSC</sequence>
<dbReference type="PANTHER" id="PTHR18964:SF149">
    <property type="entry name" value="BIFUNCTIONAL UDP-N-ACETYLGLUCOSAMINE 2-EPIMERASE_N-ACETYLMANNOSAMINE KINASE"/>
    <property type="match status" value="1"/>
</dbReference>
<dbReference type="AlphaFoldDB" id="A0A024Q932"/>
<dbReference type="InterPro" id="IPR000600">
    <property type="entry name" value="ROK"/>
</dbReference>
<accession>A0A024Q932</accession>
<dbReference type="EMBL" id="CCDP010000001">
    <property type="protein sequence ID" value="CDQ38436.1"/>
    <property type="molecule type" value="Genomic_DNA"/>
</dbReference>
<evidence type="ECO:0000313" key="2">
    <source>
        <dbReference type="EMBL" id="CDQ38436.1"/>
    </source>
</evidence>
<comment type="caution">
    <text evidence="2">The sequence shown here is derived from an EMBL/GenBank/DDBJ whole genome shotgun (WGS) entry which is preliminary data.</text>
</comment>
<dbReference type="STRING" id="1462526.BN990_00706"/>
<dbReference type="eggNOG" id="COG1940">
    <property type="taxonomic scope" value="Bacteria"/>
</dbReference>
<dbReference type="RefSeq" id="WP_021289681.1">
    <property type="nucleotide sequence ID" value="NZ_BNER01000001.1"/>
</dbReference>
<reference evidence="3" key="2">
    <citation type="submission" date="2014-05" db="EMBL/GenBank/DDBJ databases">
        <title>Draft genome sequence of Virgibacillus massiliensis Vm-5.</title>
        <authorList>
            <person name="Khelaifia S."/>
            <person name="Croce O."/>
            <person name="Lagier J.C."/>
            <person name="Raoult D."/>
        </authorList>
    </citation>
    <scope>NUCLEOTIDE SEQUENCE [LARGE SCALE GENOMIC DNA]</scope>
    <source>
        <strain evidence="3">Vm-5</strain>
    </source>
</reference>
<dbReference type="Pfam" id="PF00480">
    <property type="entry name" value="ROK"/>
    <property type="match status" value="1"/>
</dbReference>
<protein>
    <submittedName>
        <fullName evidence="2">Glucokinase</fullName>
    </submittedName>
</protein>
<dbReference type="GO" id="GO:0016301">
    <property type="term" value="F:kinase activity"/>
    <property type="evidence" value="ECO:0007669"/>
    <property type="project" value="UniProtKB-KW"/>
</dbReference>
<keyword evidence="2" id="KW-0808">Transferase</keyword>
<reference evidence="2 3" key="1">
    <citation type="submission" date="2014-03" db="EMBL/GenBank/DDBJ databases">
        <authorList>
            <person name="Urmite Genomes U."/>
        </authorList>
    </citation>
    <scope>NUCLEOTIDE SEQUENCE [LARGE SCALE GENOMIC DNA]</scope>
    <source>
        <strain evidence="2 3">Vm-5</strain>
    </source>
</reference>
<proteinExistence type="inferred from homology"/>
<dbReference type="InterPro" id="IPR043129">
    <property type="entry name" value="ATPase_NBD"/>
</dbReference>
<dbReference type="Proteomes" id="UP000028875">
    <property type="component" value="Unassembled WGS sequence"/>
</dbReference>
<name>A0A024Q932_9BACI</name>
<evidence type="ECO:0000313" key="3">
    <source>
        <dbReference type="Proteomes" id="UP000028875"/>
    </source>
</evidence>
<dbReference type="PANTHER" id="PTHR18964">
    <property type="entry name" value="ROK (REPRESSOR, ORF, KINASE) FAMILY"/>
    <property type="match status" value="1"/>
</dbReference>
<organism evidence="2 3">
    <name type="scientific">Virgibacillus massiliensis</name>
    <dbReference type="NCBI Taxonomy" id="1462526"/>
    <lineage>
        <taxon>Bacteria</taxon>
        <taxon>Bacillati</taxon>
        <taxon>Bacillota</taxon>
        <taxon>Bacilli</taxon>
        <taxon>Bacillales</taxon>
        <taxon>Bacillaceae</taxon>
        <taxon>Virgibacillus</taxon>
    </lineage>
</organism>
<keyword evidence="2" id="KW-0418">Kinase</keyword>
<evidence type="ECO:0000256" key="1">
    <source>
        <dbReference type="ARBA" id="ARBA00006479"/>
    </source>
</evidence>
<dbReference type="SUPFAM" id="SSF53067">
    <property type="entry name" value="Actin-like ATPase domain"/>
    <property type="match status" value="1"/>
</dbReference>
<dbReference type="Gene3D" id="3.30.420.40">
    <property type="match status" value="2"/>
</dbReference>
<keyword evidence="3" id="KW-1185">Reference proteome</keyword>
<dbReference type="OrthoDB" id="9795247at2"/>
<comment type="similarity">
    <text evidence="1">Belongs to the ROK (NagC/XylR) family.</text>
</comment>
<gene>
    <name evidence="2" type="primary">glcK_1</name>
    <name evidence="2" type="ORF">BN990_00706</name>
</gene>